<comment type="similarity">
    <text evidence="3">Belongs to the RRP36 family.</text>
</comment>
<evidence type="ECO:0000313" key="20">
    <source>
        <dbReference type="EMBL" id="KAF7728391.1"/>
    </source>
</evidence>
<dbReference type="Gene3D" id="3.10.50.10">
    <property type="match status" value="1"/>
</dbReference>
<feature type="compositionally biased region" description="Acidic residues" evidence="18">
    <location>
        <begin position="42"/>
        <end position="73"/>
    </location>
</feature>
<evidence type="ECO:0000256" key="8">
    <source>
        <dbReference type="ARBA" id="ARBA00023054"/>
    </source>
</evidence>
<evidence type="ECO:0000313" key="21">
    <source>
        <dbReference type="Proteomes" id="UP000605846"/>
    </source>
</evidence>
<evidence type="ECO:0000256" key="5">
    <source>
        <dbReference type="ARBA" id="ARBA00022552"/>
    </source>
</evidence>
<evidence type="ECO:0000256" key="4">
    <source>
        <dbReference type="ARBA" id="ARBA00022517"/>
    </source>
</evidence>
<feature type="compositionally biased region" description="Polar residues" evidence="18">
    <location>
        <begin position="674"/>
        <end position="685"/>
    </location>
</feature>
<dbReference type="SUPFAM" id="SSF51445">
    <property type="entry name" value="(Trans)glycosidases"/>
    <property type="match status" value="1"/>
</dbReference>
<evidence type="ECO:0000256" key="16">
    <source>
        <dbReference type="RuleBase" id="RU000489"/>
    </source>
</evidence>
<keyword evidence="8 17" id="KW-0175">Coiled coil</keyword>
<comment type="function">
    <text evidence="14">Component of the 90S pre-ribosome involved in the maturation of rRNAs. Required for early cleavages of the pre-RNAs in the 40S ribosomal subunit maturation pathway.</text>
</comment>
<comment type="catalytic activity">
    <reaction evidence="1">
        <text>Random endo-hydrolysis of N-acetyl-beta-D-glucosaminide (1-&gt;4)-beta-linkages in chitin and chitodextrins.</text>
        <dbReference type="EC" id="3.2.1.14"/>
    </reaction>
</comment>
<keyword evidence="21" id="KW-1185">Reference proteome</keyword>
<evidence type="ECO:0000256" key="17">
    <source>
        <dbReference type="SAM" id="Coils"/>
    </source>
</evidence>
<gene>
    <name evidence="20" type="ORF">EC973_006199</name>
</gene>
<keyword evidence="12 16" id="KW-0326">Glycosidase</keyword>
<evidence type="ECO:0000256" key="2">
    <source>
        <dbReference type="ARBA" id="ARBA00004604"/>
    </source>
</evidence>
<feature type="region of interest" description="Disordered" evidence="18">
    <location>
        <begin position="144"/>
        <end position="172"/>
    </location>
</feature>
<dbReference type="GO" id="GO:0008061">
    <property type="term" value="F:chitin binding"/>
    <property type="evidence" value="ECO:0007669"/>
    <property type="project" value="InterPro"/>
</dbReference>
<protein>
    <recommendedName>
        <fullName evidence="15">Ribosomal RNA-processing protein 36</fullName>
    </recommendedName>
</protein>
<accession>A0A8H7ER73</accession>
<dbReference type="Proteomes" id="UP000605846">
    <property type="component" value="Unassembled WGS sequence"/>
</dbReference>
<dbReference type="InterPro" id="IPR001579">
    <property type="entry name" value="Glyco_hydro_18_chit_AS"/>
</dbReference>
<dbReference type="Pfam" id="PF06102">
    <property type="entry name" value="RRP36"/>
    <property type="match status" value="1"/>
</dbReference>
<dbReference type="GO" id="GO:0005730">
    <property type="term" value="C:nucleolus"/>
    <property type="evidence" value="ECO:0007669"/>
    <property type="project" value="UniProtKB-SubCell"/>
</dbReference>
<dbReference type="GO" id="GO:0000462">
    <property type="term" value="P:maturation of SSU-rRNA from tricistronic rRNA transcript (SSU-rRNA, 5.8S rRNA, LSU-rRNA)"/>
    <property type="evidence" value="ECO:0007669"/>
    <property type="project" value="TreeGrafter"/>
</dbReference>
<feature type="region of interest" description="Disordered" evidence="18">
    <location>
        <begin position="674"/>
        <end position="694"/>
    </location>
</feature>
<dbReference type="PANTHER" id="PTHR21738:SF0">
    <property type="entry name" value="RIBOSOMAL RNA PROCESSING PROTEIN 36 HOMOLOG"/>
    <property type="match status" value="1"/>
</dbReference>
<feature type="compositionally biased region" description="Basic and acidic residues" evidence="18">
    <location>
        <begin position="144"/>
        <end position="155"/>
    </location>
</feature>
<comment type="caution">
    <text evidence="20">The sequence shown here is derived from an EMBL/GenBank/DDBJ whole genome shotgun (WGS) entry which is preliminary data.</text>
</comment>
<keyword evidence="5" id="KW-0698">rRNA processing</keyword>
<sequence>MPRTKLLTQHDPVESDDDQYEYDYEEEAYSNDERGEDVGFDHDEDEEENEEYNEDEQEEDYGEEEDSDDEEDEQTKLAELKRSLAHVSFEQLAEIKNKMGMKEFQKARKGQATTEPNSKSRGIVSRDQILKDIKDAAGKLKKTDKIIRTKEEMKRTNKHSPMEMSSKKAVSRLREVVTTASVKRRDPRFDKLSGSFNQDLFEKSYTFLEEYKSSEMNMLREQLRKEKDPEEREKLERLLTKMVSQESSAREAKRKKELARERKKTEAELVKQGKQPYFLKRSEKRKLELMDKYEKYGEKNMERILEKRRKKNAAKDHRRSYPDNIAWSKLDHINYAFGIPNQDGQVNGFTDSQLQKAVGDAHKNNRTISLSVGGWTGSLYFSDLVISDSARDKFTDTLVNLVKKYNLDGIDIDWEYPNSENGLSCNKNNAQDTKNYLSFLQLLRKKFDTQFKGEHKLLSLAAATAPFNNENGDPSDTLDKGWGTVLDAVNLMVYDVSGNWNPDTGANAPLYSGDDTDAVSGDHAVKLWTNAGVPADRIVFGVPFYGYTTLVTTAATANRFAVPIDKSQPQIQGDKYDSMGTSPCPNDKPSYSGEFEWRSVVALNITNNQNGWTTFWNQASQTPYAYKASKKQFLSFDNPRSLEAKVNYVNQHGLGGMMIWSLEMDDESHTLLNSLQGVRQGNSTKPNKKKNKHH</sequence>
<evidence type="ECO:0000256" key="15">
    <source>
        <dbReference type="ARBA" id="ARBA00030601"/>
    </source>
</evidence>
<dbReference type="InterPro" id="IPR011583">
    <property type="entry name" value="Chitinase_II/V-like_cat"/>
</dbReference>
<evidence type="ECO:0000256" key="13">
    <source>
        <dbReference type="ARBA" id="ARBA00023326"/>
    </source>
</evidence>
<evidence type="ECO:0000256" key="1">
    <source>
        <dbReference type="ARBA" id="ARBA00000822"/>
    </source>
</evidence>
<evidence type="ECO:0000256" key="3">
    <source>
        <dbReference type="ARBA" id="ARBA00009418"/>
    </source>
</evidence>
<keyword evidence="11" id="KW-0119">Carbohydrate metabolism</keyword>
<feature type="region of interest" description="Disordered" evidence="18">
    <location>
        <begin position="1"/>
        <end position="80"/>
    </location>
</feature>
<dbReference type="Pfam" id="PF00704">
    <property type="entry name" value="Glyco_hydro_18"/>
    <property type="match status" value="1"/>
</dbReference>
<dbReference type="GO" id="GO:0008843">
    <property type="term" value="F:endochitinase activity"/>
    <property type="evidence" value="ECO:0007669"/>
    <property type="project" value="UniProtKB-EC"/>
</dbReference>
<feature type="compositionally biased region" description="Basic and acidic residues" evidence="18">
    <location>
        <begin position="31"/>
        <end position="41"/>
    </location>
</feature>
<evidence type="ECO:0000256" key="7">
    <source>
        <dbReference type="ARBA" id="ARBA00023024"/>
    </source>
</evidence>
<dbReference type="PROSITE" id="PS51910">
    <property type="entry name" value="GH18_2"/>
    <property type="match status" value="1"/>
</dbReference>
<dbReference type="AlphaFoldDB" id="A0A8H7ER73"/>
<evidence type="ECO:0000256" key="9">
    <source>
        <dbReference type="ARBA" id="ARBA00023242"/>
    </source>
</evidence>
<dbReference type="GO" id="GO:0000272">
    <property type="term" value="P:polysaccharide catabolic process"/>
    <property type="evidence" value="ECO:0007669"/>
    <property type="project" value="UniProtKB-KW"/>
</dbReference>
<evidence type="ECO:0000256" key="10">
    <source>
        <dbReference type="ARBA" id="ARBA00023274"/>
    </source>
</evidence>
<dbReference type="PANTHER" id="PTHR21738">
    <property type="entry name" value="RIBOSOMAL RNA PROCESSING PROTEIN 36 HOMOLOG"/>
    <property type="match status" value="1"/>
</dbReference>
<evidence type="ECO:0000256" key="14">
    <source>
        <dbReference type="ARBA" id="ARBA00025053"/>
    </source>
</evidence>
<feature type="region of interest" description="Disordered" evidence="18">
    <location>
        <begin position="103"/>
        <end position="126"/>
    </location>
</feature>
<evidence type="ECO:0000256" key="18">
    <source>
        <dbReference type="SAM" id="MobiDB-lite"/>
    </source>
</evidence>
<dbReference type="OrthoDB" id="448446at2759"/>
<feature type="compositionally biased region" description="Acidic residues" evidence="18">
    <location>
        <begin position="14"/>
        <end position="30"/>
    </location>
</feature>
<evidence type="ECO:0000259" key="19">
    <source>
        <dbReference type="PROSITE" id="PS51910"/>
    </source>
</evidence>
<feature type="coiled-coil region" evidence="17">
    <location>
        <begin position="235"/>
        <end position="299"/>
    </location>
</feature>
<organism evidence="20 21">
    <name type="scientific">Apophysomyces ossiformis</name>
    <dbReference type="NCBI Taxonomy" id="679940"/>
    <lineage>
        <taxon>Eukaryota</taxon>
        <taxon>Fungi</taxon>
        <taxon>Fungi incertae sedis</taxon>
        <taxon>Mucoromycota</taxon>
        <taxon>Mucoromycotina</taxon>
        <taxon>Mucoromycetes</taxon>
        <taxon>Mucorales</taxon>
        <taxon>Mucorineae</taxon>
        <taxon>Mucoraceae</taxon>
        <taxon>Apophysomyces</taxon>
    </lineage>
</organism>
<feature type="domain" description="GH18" evidence="19">
    <location>
        <begin position="310"/>
        <end position="682"/>
    </location>
</feature>
<dbReference type="InterPro" id="IPR001223">
    <property type="entry name" value="Glyco_hydro18_cat"/>
</dbReference>
<keyword evidence="13" id="KW-0624">Polysaccharide degradation</keyword>
<feature type="compositionally biased region" description="Polar residues" evidence="18">
    <location>
        <begin position="111"/>
        <end position="120"/>
    </location>
</feature>
<keyword evidence="7" id="KW-0146">Chitin degradation</keyword>
<evidence type="ECO:0000256" key="12">
    <source>
        <dbReference type="ARBA" id="ARBA00023295"/>
    </source>
</evidence>
<keyword evidence="6 16" id="KW-0378">Hydrolase</keyword>
<dbReference type="SUPFAM" id="SSF54556">
    <property type="entry name" value="Chitinase insertion domain"/>
    <property type="match status" value="1"/>
</dbReference>
<dbReference type="InterPro" id="IPR017853">
    <property type="entry name" value="GH"/>
</dbReference>
<dbReference type="PROSITE" id="PS01095">
    <property type="entry name" value="GH18_1"/>
    <property type="match status" value="1"/>
</dbReference>
<keyword evidence="9" id="KW-0539">Nucleus</keyword>
<dbReference type="EMBL" id="JABAYA010000038">
    <property type="protein sequence ID" value="KAF7728391.1"/>
    <property type="molecule type" value="Genomic_DNA"/>
</dbReference>
<dbReference type="InterPro" id="IPR009292">
    <property type="entry name" value="RRP36"/>
</dbReference>
<evidence type="ECO:0000256" key="11">
    <source>
        <dbReference type="ARBA" id="ARBA00023277"/>
    </source>
</evidence>
<dbReference type="GO" id="GO:0006032">
    <property type="term" value="P:chitin catabolic process"/>
    <property type="evidence" value="ECO:0007669"/>
    <property type="project" value="UniProtKB-KW"/>
</dbReference>
<keyword evidence="4" id="KW-0690">Ribosome biogenesis</keyword>
<dbReference type="SMART" id="SM00636">
    <property type="entry name" value="Glyco_18"/>
    <property type="match status" value="1"/>
</dbReference>
<keyword evidence="10" id="KW-0687">Ribonucleoprotein</keyword>
<dbReference type="Gene3D" id="3.20.20.80">
    <property type="entry name" value="Glycosidases"/>
    <property type="match status" value="1"/>
</dbReference>
<evidence type="ECO:0000256" key="6">
    <source>
        <dbReference type="ARBA" id="ARBA00022801"/>
    </source>
</evidence>
<name>A0A8H7ER73_9FUNG</name>
<reference evidence="20" key="1">
    <citation type="submission" date="2020-01" db="EMBL/GenBank/DDBJ databases">
        <title>Genome Sequencing of Three Apophysomyces-Like Fungal Strains Confirms a Novel Fungal Genus in the Mucoromycota with divergent Burkholderia-like Endosymbiotic Bacteria.</title>
        <authorList>
            <person name="Stajich J.E."/>
            <person name="Macias A.M."/>
            <person name="Carter-House D."/>
            <person name="Lovett B."/>
            <person name="Kasson L.R."/>
            <person name="Berry K."/>
            <person name="Grigoriev I."/>
            <person name="Chang Y."/>
            <person name="Spatafora J."/>
            <person name="Kasson M.T."/>
        </authorList>
    </citation>
    <scope>NUCLEOTIDE SEQUENCE</scope>
    <source>
        <strain evidence="20">NRRL A-21654</strain>
    </source>
</reference>
<dbReference type="InterPro" id="IPR029070">
    <property type="entry name" value="Chitinase_insertion_sf"/>
</dbReference>
<comment type="subcellular location">
    <subcellularLocation>
        <location evidence="2">Nucleus</location>
        <location evidence="2">Nucleolus</location>
    </subcellularLocation>
</comment>
<dbReference type="GO" id="GO:0030686">
    <property type="term" value="C:90S preribosome"/>
    <property type="evidence" value="ECO:0007669"/>
    <property type="project" value="TreeGrafter"/>
</dbReference>
<proteinExistence type="inferred from homology"/>